<comment type="caution">
    <text evidence="4">The sequence shown here is derived from an EMBL/GenBank/DDBJ whole genome shotgun (WGS) entry which is preliminary data.</text>
</comment>
<evidence type="ECO:0000313" key="5">
    <source>
        <dbReference type="Proteomes" id="UP000484988"/>
    </source>
</evidence>
<dbReference type="EMBL" id="BLLG01000010">
    <property type="protein sequence ID" value="GFH37504.1"/>
    <property type="molecule type" value="Genomic_DNA"/>
</dbReference>
<keyword evidence="5" id="KW-1185">Reference proteome</keyword>
<feature type="domain" description="STAS" evidence="3">
    <location>
        <begin position="14"/>
        <end position="115"/>
    </location>
</feature>
<evidence type="ECO:0000256" key="1">
    <source>
        <dbReference type="ARBA" id="ARBA00009013"/>
    </source>
</evidence>
<protein>
    <recommendedName>
        <fullName evidence="2">Anti-sigma factor antagonist</fullName>
    </recommendedName>
</protein>
<dbReference type="AlphaFoldDB" id="A0A6A0AZU8"/>
<organism evidence="4 5">
    <name type="scientific">Streptomyces pacificus</name>
    <dbReference type="NCBI Taxonomy" id="2705029"/>
    <lineage>
        <taxon>Bacteria</taxon>
        <taxon>Bacillati</taxon>
        <taxon>Actinomycetota</taxon>
        <taxon>Actinomycetes</taxon>
        <taxon>Kitasatosporales</taxon>
        <taxon>Streptomycetaceae</taxon>
        <taxon>Streptomyces</taxon>
    </lineage>
</organism>
<name>A0A6A0AZU8_9ACTN</name>
<dbReference type="InterPro" id="IPR002645">
    <property type="entry name" value="STAS_dom"/>
</dbReference>
<comment type="similarity">
    <text evidence="1 2">Belongs to the anti-sigma-factor antagonist family.</text>
</comment>
<dbReference type="Proteomes" id="UP000484988">
    <property type="component" value="Unassembled WGS sequence"/>
</dbReference>
<dbReference type="Pfam" id="PF01740">
    <property type="entry name" value="STAS"/>
    <property type="match status" value="1"/>
</dbReference>
<dbReference type="Gene3D" id="3.30.750.24">
    <property type="entry name" value="STAS domain"/>
    <property type="match status" value="1"/>
</dbReference>
<evidence type="ECO:0000259" key="3">
    <source>
        <dbReference type="PROSITE" id="PS50801"/>
    </source>
</evidence>
<reference evidence="4 5" key="1">
    <citation type="submission" date="2020-02" db="EMBL/GenBank/DDBJ databases">
        <title>Whole Genome Shotgun Sequence of Streptomyces sp. strain CWH03.</title>
        <authorList>
            <person name="Dohra H."/>
            <person name="Kodani S."/>
            <person name="Yamamura H."/>
        </authorList>
    </citation>
    <scope>NUCLEOTIDE SEQUENCE [LARGE SCALE GENOMIC DNA]</scope>
    <source>
        <strain evidence="4 5">CWH03</strain>
    </source>
</reference>
<gene>
    <name evidence="4" type="ORF">SCWH03_37420</name>
</gene>
<dbReference type="PANTHER" id="PTHR33495">
    <property type="entry name" value="ANTI-SIGMA FACTOR ANTAGONIST TM_1081-RELATED-RELATED"/>
    <property type="match status" value="1"/>
</dbReference>
<dbReference type="SUPFAM" id="SSF52091">
    <property type="entry name" value="SpoIIaa-like"/>
    <property type="match status" value="1"/>
</dbReference>
<dbReference type="PROSITE" id="PS50801">
    <property type="entry name" value="STAS"/>
    <property type="match status" value="1"/>
</dbReference>
<dbReference type="InterPro" id="IPR003658">
    <property type="entry name" value="Anti-sigma_ant"/>
</dbReference>
<sequence length="122" mass="12886">MEQNLDVEVEIHDPSTAVVTIQGELDVDTATLLHHHLANQALHGRRHLVLDLSAVGFMDSSGLNVLIRATREARALGGDLHLAAPAPQVARLFDLTGLSLTNAVHENVETALTTLGGACAPS</sequence>
<dbReference type="NCBIfam" id="TIGR00377">
    <property type="entry name" value="ant_ant_sig"/>
    <property type="match status" value="1"/>
</dbReference>
<dbReference type="InterPro" id="IPR036513">
    <property type="entry name" value="STAS_dom_sf"/>
</dbReference>
<accession>A0A6A0AZU8</accession>
<proteinExistence type="inferred from homology"/>
<dbReference type="CDD" id="cd07043">
    <property type="entry name" value="STAS_anti-anti-sigma_factors"/>
    <property type="match status" value="1"/>
</dbReference>
<dbReference type="RefSeq" id="WP_173265254.1">
    <property type="nucleotide sequence ID" value="NZ_BLLG01000010.1"/>
</dbReference>
<evidence type="ECO:0000256" key="2">
    <source>
        <dbReference type="RuleBase" id="RU003749"/>
    </source>
</evidence>
<evidence type="ECO:0000313" key="4">
    <source>
        <dbReference type="EMBL" id="GFH37504.1"/>
    </source>
</evidence>
<dbReference type="PANTHER" id="PTHR33495:SF2">
    <property type="entry name" value="ANTI-SIGMA FACTOR ANTAGONIST TM_1081-RELATED"/>
    <property type="match status" value="1"/>
</dbReference>
<dbReference type="GO" id="GO:0043856">
    <property type="term" value="F:anti-sigma factor antagonist activity"/>
    <property type="evidence" value="ECO:0007669"/>
    <property type="project" value="InterPro"/>
</dbReference>